<accession>A0A484MSK3</accession>
<dbReference type="AlphaFoldDB" id="A0A484MSK3"/>
<keyword evidence="2" id="KW-1185">Reference proteome</keyword>
<evidence type="ECO:0000313" key="1">
    <source>
        <dbReference type="EMBL" id="VFQ91517.1"/>
    </source>
</evidence>
<dbReference type="EMBL" id="OOIL02004368">
    <property type="protein sequence ID" value="VFQ91517.1"/>
    <property type="molecule type" value="Genomic_DNA"/>
</dbReference>
<organism evidence="1 2">
    <name type="scientific">Cuscuta campestris</name>
    <dbReference type="NCBI Taxonomy" id="132261"/>
    <lineage>
        <taxon>Eukaryota</taxon>
        <taxon>Viridiplantae</taxon>
        <taxon>Streptophyta</taxon>
        <taxon>Embryophyta</taxon>
        <taxon>Tracheophyta</taxon>
        <taxon>Spermatophyta</taxon>
        <taxon>Magnoliopsida</taxon>
        <taxon>eudicotyledons</taxon>
        <taxon>Gunneridae</taxon>
        <taxon>Pentapetalae</taxon>
        <taxon>asterids</taxon>
        <taxon>lamiids</taxon>
        <taxon>Solanales</taxon>
        <taxon>Convolvulaceae</taxon>
        <taxon>Cuscuteae</taxon>
        <taxon>Cuscuta</taxon>
        <taxon>Cuscuta subgen. Grammica</taxon>
        <taxon>Cuscuta sect. Cleistogrammica</taxon>
    </lineage>
</organism>
<proteinExistence type="predicted"/>
<gene>
    <name evidence="1" type="ORF">CCAM_LOCUS33293</name>
</gene>
<reference evidence="1 2" key="1">
    <citation type="submission" date="2018-04" db="EMBL/GenBank/DDBJ databases">
        <authorList>
            <person name="Vogel A."/>
        </authorList>
    </citation>
    <scope>NUCLEOTIDE SEQUENCE [LARGE SCALE GENOMIC DNA]</scope>
</reference>
<name>A0A484MSK3_9ASTE</name>
<dbReference type="Proteomes" id="UP000595140">
    <property type="component" value="Unassembled WGS sequence"/>
</dbReference>
<sequence length="80" mass="8665">MTSIHTFFSSSQISAASTAVAAALLFELRAQMGKANSGSPFYFRSIRKKGTQEQSSPSSCRKPHMGLGFERCTSPTIRSC</sequence>
<evidence type="ECO:0000313" key="2">
    <source>
        <dbReference type="Proteomes" id="UP000595140"/>
    </source>
</evidence>
<protein>
    <submittedName>
        <fullName evidence="1">Uncharacterized protein</fullName>
    </submittedName>
</protein>